<name>A0A075A9U2_OPIVI</name>
<dbReference type="KEGG" id="ovi:T265_01400"/>
<dbReference type="CTD" id="20315588"/>
<protein>
    <submittedName>
        <fullName evidence="2">Uncharacterized protein</fullName>
    </submittedName>
</protein>
<feature type="region of interest" description="Disordered" evidence="1">
    <location>
        <begin position="211"/>
        <end position="238"/>
    </location>
</feature>
<dbReference type="Proteomes" id="UP000054324">
    <property type="component" value="Unassembled WGS sequence"/>
</dbReference>
<reference evidence="2 3" key="1">
    <citation type="submission" date="2013-11" db="EMBL/GenBank/DDBJ databases">
        <title>Opisthorchis viverrini - life in the bile duct.</title>
        <authorList>
            <person name="Young N.D."/>
            <person name="Nagarajan N."/>
            <person name="Lin S.J."/>
            <person name="Korhonen P.K."/>
            <person name="Jex A.R."/>
            <person name="Hall R.S."/>
            <person name="Safavi-Hemami H."/>
            <person name="Kaewkong W."/>
            <person name="Bertrand D."/>
            <person name="Gao S."/>
            <person name="Seet Q."/>
            <person name="Wongkham S."/>
            <person name="Teh B.T."/>
            <person name="Wongkham C."/>
            <person name="Intapan P.M."/>
            <person name="Maleewong W."/>
            <person name="Yang X."/>
            <person name="Hu M."/>
            <person name="Wang Z."/>
            <person name="Hofmann A."/>
            <person name="Sternberg P.W."/>
            <person name="Tan P."/>
            <person name="Wang J."/>
            <person name="Gasser R.B."/>
        </authorList>
    </citation>
    <scope>NUCLEOTIDE SEQUENCE [LARGE SCALE GENOMIC DNA]</scope>
</reference>
<organism evidence="2 3">
    <name type="scientific">Opisthorchis viverrini</name>
    <name type="common">Southeast Asian liver fluke</name>
    <dbReference type="NCBI Taxonomy" id="6198"/>
    <lineage>
        <taxon>Eukaryota</taxon>
        <taxon>Metazoa</taxon>
        <taxon>Spiralia</taxon>
        <taxon>Lophotrochozoa</taxon>
        <taxon>Platyhelminthes</taxon>
        <taxon>Trematoda</taxon>
        <taxon>Digenea</taxon>
        <taxon>Opisthorchiida</taxon>
        <taxon>Opisthorchiata</taxon>
        <taxon>Opisthorchiidae</taxon>
        <taxon>Opisthorchis</taxon>
    </lineage>
</organism>
<evidence type="ECO:0000313" key="3">
    <source>
        <dbReference type="Proteomes" id="UP000054324"/>
    </source>
</evidence>
<dbReference type="EMBL" id="KL596633">
    <property type="protein sequence ID" value="KER32525.1"/>
    <property type="molecule type" value="Genomic_DNA"/>
</dbReference>
<keyword evidence="3" id="KW-1185">Reference proteome</keyword>
<dbReference type="AlphaFoldDB" id="A0A075A9U2"/>
<feature type="compositionally biased region" description="Polar residues" evidence="1">
    <location>
        <begin position="211"/>
        <end position="230"/>
    </location>
</feature>
<evidence type="ECO:0000256" key="1">
    <source>
        <dbReference type="SAM" id="MobiDB-lite"/>
    </source>
</evidence>
<accession>A0A075A9U2</accession>
<dbReference type="OrthoDB" id="419768at2759"/>
<evidence type="ECO:0000313" key="2">
    <source>
        <dbReference type="EMBL" id="KER32525.1"/>
    </source>
</evidence>
<dbReference type="GeneID" id="20315588"/>
<dbReference type="RefSeq" id="XP_009163690.1">
    <property type="nucleotide sequence ID" value="XM_009165426.1"/>
</dbReference>
<gene>
    <name evidence="2" type="ORF">T265_01400</name>
</gene>
<sequence>MTDADDAFSAVDDHFHDRFLYTQETSEVVIKKTYSWMEESPMKNEQNNASVGQIREIRVDMKNVEFSGYGLQFTPQQPIAEAVEITKPHSVKRIQGVKLISRNQIATKRLVDNLGSKVQQCLAKAMSSCVDIKDRESCLLTAASFFFIRVHNFSAYGGMRHGRKFMEAWYSTVDSINKCIELDPISARLRVKDQHLNRNIQAESNISCTRNNLESDQQRSQARTQSNQGKRSLEHQLE</sequence>
<proteinExistence type="predicted"/>